<feature type="compositionally biased region" description="Low complexity" evidence="1">
    <location>
        <begin position="187"/>
        <end position="197"/>
    </location>
</feature>
<feature type="non-terminal residue" evidence="3">
    <location>
        <position position="434"/>
    </location>
</feature>
<reference evidence="3 4" key="1">
    <citation type="journal article" date="2019" name="mSystems">
        <title>Life at home and on the roam: Genomic adaptions reflect the dual lifestyle of an intracellular, facultative symbiont.</title>
        <authorList>
            <person name="Burgsdorf I."/>
        </authorList>
    </citation>
    <scope>NUCLEOTIDE SEQUENCE [LARGE SCALE GENOMIC DNA]</scope>
    <source>
        <strain evidence="3">277cV</strain>
    </source>
</reference>
<evidence type="ECO:0000256" key="1">
    <source>
        <dbReference type="SAM" id="MobiDB-lite"/>
    </source>
</evidence>
<accession>A0A524RRW2</accession>
<dbReference type="InterPro" id="IPR025129">
    <property type="entry name" value="DUF4055"/>
</dbReference>
<feature type="region of interest" description="Disordered" evidence="1">
    <location>
        <begin position="185"/>
        <end position="204"/>
    </location>
</feature>
<dbReference type="EMBL" id="SRMO01000024">
    <property type="protein sequence ID" value="TGG96242.1"/>
    <property type="molecule type" value="Genomic_DNA"/>
</dbReference>
<dbReference type="Pfam" id="PF13264">
    <property type="entry name" value="DUF4055"/>
    <property type="match status" value="1"/>
</dbReference>
<feature type="domain" description="DUF4055" evidence="2">
    <location>
        <begin position="291"/>
        <end position="423"/>
    </location>
</feature>
<evidence type="ECO:0000313" key="3">
    <source>
        <dbReference type="EMBL" id="TGG96242.1"/>
    </source>
</evidence>
<name>A0A524RRW2_9CHRO</name>
<comment type="caution">
    <text evidence="3">The sequence shown here is derived from an EMBL/GenBank/DDBJ whole genome shotgun (WGS) entry which is preliminary data.</text>
</comment>
<proteinExistence type="predicted"/>
<dbReference type="AlphaFoldDB" id="A0A524RRW2"/>
<dbReference type="Proteomes" id="UP000317990">
    <property type="component" value="Unassembled WGS sequence"/>
</dbReference>
<evidence type="ECO:0000313" key="4">
    <source>
        <dbReference type="Proteomes" id="UP000317990"/>
    </source>
</evidence>
<gene>
    <name evidence="3" type="ORF">ERJ67_01045</name>
</gene>
<sequence>MAFSPGSPIPLHPSLAALLPCLQLVRDCWHLLACPREGDRRERYLPRGEREPESAYRRRLEAALPSGFFRDALRSFAGMLASSHWRELPDSLQAVISDVDGCGTDLGVFLEAADLLVLRDGAALVVVLPPAHLWPSEGDRQQALRNGDRLSLPRLLLRERSDVLHWHLPRLHALPERISWRERRPDAAAATTTGADGIPPSGDLPPHPWQYLTASLTGTGTGQGSGGPGEEGAGGWGMSLVRETLVADPLAPSGWRRQRLDQRHYRGIRQLPAIWYASHGAPFGEGELPHLGLAHQYLNHFRCQSDYQELLYRTALPVGVRSGVLGALTTGQASDPVVLGPNSVIDLPEGASFQFVEIQARSLAEHRAWLEGLDRSMRRDALIPAASHGAPRTAMEISMAASQAYALLQSQAIQKASMFSSLLQHWCAISAEPL</sequence>
<protein>
    <submittedName>
        <fullName evidence="3">DUF4055 domain-containing protein</fullName>
    </submittedName>
</protein>
<organism evidence="3 4">
    <name type="scientific">Aphanocapsa feldmannii 277cV</name>
    <dbReference type="NCBI Taxonomy" id="2507553"/>
    <lineage>
        <taxon>Bacteria</taxon>
        <taxon>Bacillati</taxon>
        <taxon>Cyanobacteriota</taxon>
        <taxon>Cyanophyceae</taxon>
        <taxon>Oscillatoriophycideae</taxon>
        <taxon>Chroococcales</taxon>
        <taxon>Microcystaceae</taxon>
        <taxon>Aphanocapsa</taxon>
    </lineage>
</organism>
<evidence type="ECO:0000259" key="2">
    <source>
        <dbReference type="Pfam" id="PF13264"/>
    </source>
</evidence>